<dbReference type="GO" id="GO:0046872">
    <property type="term" value="F:metal ion binding"/>
    <property type="evidence" value="ECO:0007669"/>
    <property type="project" value="UniProtKB-KW"/>
</dbReference>
<dbReference type="AlphaFoldDB" id="A0A171KXA3"/>
<dbReference type="Proteomes" id="UP000078084">
    <property type="component" value="Unassembled WGS sequence"/>
</dbReference>
<sequence length="253" mass="26898">MPTIWLKMISTLSSADIAARAPRFALIPVGAFEQHGPHLPVTTDTLIAQAIGQAVCERAGGMLVSPVTVSCSHEHAGFPGTVSVSATTLAMQVHDMADSLEQAGFGLVVVLNCHGGNYVLSNVAQERNVRRPRMLLLPARQHWEAAVAHAGVESSPSADMHGGEIETSLLLHLWPQAVRVDLIQDHAAPNRPLLTFHGMRHYAEQGVIGFPSRATAGKGRLLLEKMAELLAGEIQAALESIGCPLDGPAAIDR</sequence>
<accession>A0A171KXA3</accession>
<proteinExistence type="inferred from homology"/>
<evidence type="ECO:0000256" key="2">
    <source>
        <dbReference type="ARBA" id="ARBA00022723"/>
    </source>
</evidence>
<comment type="caution">
    <text evidence="6">The sequence shown here is derived from an EMBL/GenBank/DDBJ whole genome shotgun (WGS) entry which is preliminary data.</text>
</comment>
<dbReference type="PATRIC" id="fig|206506.3.peg.817"/>
<comment type="cofactor">
    <cofactor evidence="1">
        <name>Zn(2+)</name>
        <dbReference type="ChEBI" id="CHEBI:29105"/>
    </cofactor>
</comment>
<evidence type="ECO:0000256" key="1">
    <source>
        <dbReference type="ARBA" id="ARBA00001947"/>
    </source>
</evidence>
<dbReference type="PANTHER" id="PTHR35005:SF1">
    <property type="entry name" value="2-AMINO-5-FORMYLAMINO-6-RIBOSYLAMINOPYRIMIDIN-4(3H)-ONE 5'-MONOPHOSPHATE DEFORMYLASE"/>
    <property type="match status" value="1"/>
</dbReference>
<evidence type="ECO:0008006" key="8">
    <source>
        <dbReference type="Google" id="ProtNLM"/>
    </source>
</evidence>
<keyword evidence="2" id="KW-0479">Metal-binding</keyword>
<dbReference type="SUPFAM" id="SSF102215">
    <property type="entry name" value="Creatininase"/>
    <property type="match status" value="1"/>
</dbReference>
<dbReference type="GO" id="GO:0016811">
    <property type="term" value="F:hydrolase activity, acting on carbon-nitrogen (but not peptide) bonds, in linear amides"/>
    <property type="evidence" value="ECO:0007669"/>
    <property type="project" value="TreeGrafter"/>
</dbReference>
<gene>
    <name evidence="6" type="ORF">AAV32_03750</name>
</gene>
<evidence type="ECO:0000256" key="3">
    <source>
        <dbReference type="ARBA" id="ARBA00022801"/>
    </source>
</evidence>
<evidence type="ECO:0000256" key="4">
    <source>
        <dbReference type="ARBA" id="ARBA00022833"/>
    </source>
</evidence>
<dbReference type="EMBL" id="LBNE01000001">
    <property type="protein sequence ID" value="KKO73520.1"/>
    <property type="molecule type" value="Genomic_DNA"/>
</dbReference>
<organism evidence="6 7">
    <name type="scientific">Kerstersia gyiorum</name>
    <dbReference type="NCBI Taxonomy" id="206506"/>
    <lineage>
        <taxon>Bacteria</taxon>
        <taxon>Pseudomonadati</taxon>
        <taxon>Pseudomonadota</taxon>
        <taxon>Betaproteobacteria</taxon>
        <taxon>Burkholderiales</taxon>
        <taxon>Alcaligenaceae</taxon>
        <taxon>Kerstersia</taxon>
    </lineage>
</organism>
<dbReference type="STRING" id="206506.AAV32_03750"/>
<dbReference type="Pfam" id="PF02633">
    <property type="entry name" value="Creatininase"/>
    <property type="match status" value="1"/>
</dbReference>
<dbReference type="InterPro" id="IPR003785">
    <property type="entry name" value="Creatininase/forma_Hydrolase"/>
</dbReference>
<evidence type="ECO:0000256" key="5">
    <source>
        <dbReference type="ARBA" id="ARBA00024029"/>
    </source>
</evidence>
<name>A0A171KXA3_9BURK</name>
<keyword evidence="4" id="KW-0862">Zinc</keyword>
<keyword evidence="7" id="KW-1185">Reference proteome</keyword>
<dbReference type="InterPro" id="IPR024087">
    <property type="entry name" value="Creatininase-like_sf"/>
</dbReference>
<protein>
    <recommendedName>
        <fullName evidence="8">Creatinine amidohydrolase</fullName>
    </recommendedName>
</protein>
<evidence type="ECO:0000313" key="7">
    <source>
        <dbReference type="Proteomes" id="UP000078084"/>
    </source>
</evidence>
<keyword evidence="3" id="KW-0378">Hydrolase</keyword>
<dbReference type="GO" id="GO:0009231">
    <property type="term" value="P:riboflavin biosynthetic process"/>
    <property type="evidence" value="ECO:0007669"/>
    <property type="project" value="TreeGrafter"/>
</dbReference>
<dbReference type="PANTHER" id="PTHR35005">
    <property type="entry name" value="3-DEHYDRO-SCYLLO-INOSOSE HYDROLASE"/>
    <property type="match status" value="1"/>
</dbReference>
<evidence type="ECO:0000313" key="6">
    <source>
        <dbReference type="EMBL" id="KKO73520.1"/>
    </source>
</evidence>
<dbReference type="Gene3D" id="3.40.50.10310">
    <property type="entry name" value="Creatininase"/>
    <property type="match status" value="1"/>
</dbReference>
<reference evidence="6 7" key="1">
    <citation type="submission" date="2015-04" db="EMBL/GenBank/DDBJ databases">
        <title>Genome sequence of Kerstersia gyiorum CG1.</title>
        <authorList>
            <person name="Greninger A.L."/>
            <person name="Kozyreva V."/>
            <person name="Chaturvedi V."/>
        </authorList>
    </citation>
    <scope>NUCLEOTIDE SEQUENCE [LARGE SCALE GENOMIC DNA]</scope>
    <source>
        <strain evidence="6 7">CG1</strain>
    </source>
</reference>
<comment type="similarity">
    <text evidence="5">Belongs to the creatininase superfamily.</text>
</comment>